<dbReference type="Proteomes" id="UP000430564">
    <property type="component" value="Unassembled WGS sequence"/>
</dbReference>
<dbReference type="AlphaFoldDB" id="A0A6I1ES04"/>
<accession>A0A6I1ES04</accession>
<organism evidence="1 2">
    <name type="scientific">Sutterella seckii</name>
    <dbReference type="NCBI Taxonomy" id="1944635"/>
    <lineage>
        <taxon>Bacteria</taxon>
        <taxon>Pseudomonadati</taxon>
        <taxon>Pseudomonadota</taxon>
        <taxon>Betaproteobacteria</taxon>
        <taxon>Burkholderiales</taxon>
        <taxon>Sutterellaceae</taxon>
        <taxon>Sutterella</taxon>
    </lineage>
</organism>
<protein>
    <submittedName>
        <fullName evidence="1">DUF4390 domain-containing protein</fullName>
    </submittedName>
</protein>
<dbReference type="OrthoDB" id="5298153at2"/>
<evidence type="ECO:0000313" key="1">
    <source>
        <dbReference type="EMBL" id="KAB7663375.1"/>
    </source>
</evidence>
<dbReference type="InterPro" id="IPR025500">
    <property type="entry name" value="DUF4390"/>
</dbReference>
<comment type="caution">
    <text evidence="1">The sequence shown here is derived from an EMBL/GenBank/DDBJ whole genome shotgun (WGS) entry which is preliminary data.</text>
</comment>
<gene>
    <name evidence="1" type="ORF">GBM95_00245</name>
</gene>
<evidence type="ECO:0000313" key="2">
    <source>
        <dbReference type="Proteomes" id="UP000430564"/>
    </source>
</evidence>
<name>A0A6I1ES04_9BURK</name>
<dbReference type="Pfam" id="PF14334">
    <property type="entry name" value="DUF4390"/>
    <property type="match status" value="1"/>
</dbReference>
<dbReference type="EMBL" id="WEHX01000001">
    <property type="protein sequence ID" value="KAB7663375.1"/>
    <property type="molecule type" value="Genomic_DNA"/>
</dbReference>
<reference evidence="1 2" key="1">
    <citation type="submission" date="2019-10" db="EMBL/GenBank/DDBJ databases">
        <title>Genome diversity of Sutterella seckii.</title>
        <authorList>
            <person name="Chaplin A.V."/>
            <person name="Sokolova S.R."/>
            <person name="Mosin K.A."/>
            <person name="Ivanova E.L."/>
            <person name="Kochetkova T.O."/>
            <person name="Goltsov A.Y."/>
            <person name="Trofimov D.Y."/>
            <person name="Efimov B.A."/>
        </authorList>
    </citation>
    <scope>NUCLEOTIDE SEQUENCE [LARGE SCALE GENOMIC DNA]</scope>
    <source>
        <strain evidence="1 2">ASD393</strain>
    </source>
</reference>
<sequence length="180" mass="20430">MLAAAGSAEAARAELMSAALTVDEPGERPGLFIEAHYEFDLPMPLVDAMHRGIALYFTYKFELSKDRWYWFDKNIAESDFNIRLAFNPLTRRYAVSYSGISLNFDTLEEALPYIKNIRRWRVASTRDAADSGLTAGIRFYLDAGKLPKPMQVTNHDSGDWTVESDWTPIALPKDLTQQED</sequence>
<proteinExistence type="predicted"/>